<reference evidence="6" key="1">
    <citation type="submission" date="2016-10" db="EMBL/GenBank/DDBJ databases">
        <authorList>
            <person name="Varghese N."/>
            <person name="Submissions S."/>
        </authorList>
    </citation>
    <scope>NUCLEOTIDE SEQUENCE [LARGE SCALE GENOMIC DNA]</scope>
    <source>
        <strain evidence="6">DSM 45237</strain>
    </source>
</reference>
<dbReference type="SMART" id="SM00354">
    <property type="entry name" value="HTH_LACI"/>
    <property type="match status" value="1"/>
</dbReference>
<dbReference type="Gene3D" id="3.40.50.2300">
    <property type="match status" value="2"/>
</dbReference>
<dbReference type="GO" id="GO:0000976">
    <property type="term" value="F:transcription cis-regulatory region binding"/>
    <property type="evidence" value="ECO:0007669"/>
    <property type="project" value="TreeGrafter"/>
</dbReference>
<evidence type="ECO:0000259" key="4">
    <source>
        <dbReference type="PROSITE" id="PS50932"/>
    </source>
</evidence>
<accession>A0A1H5HJ06</accession>
<keyword evidence="1" id="KW-0805">Transcription regulation</keyword>
<dbReference type="GO" id="GO:0003700">
    <property type="term" value="F:DNA-binding transcription factor activity"/>
    <property type="evidence" value="ECO:0007669"/>
    <property type="project" value="TreeGrafter"/>
</dbReference>
<dbReference type="InterPro" id="IPR028082">
    <property type="entry name" value="Peripla_BP_I"/>
</dbReference>
<evidence type="ECO:0000313" key="5">
    <source>
        <dbReference type="EMBL" id="SEE27744.1"/>
    </source>
</evidence>
<evidence type="ECO:0000256" key="3">
    <source>
        <dbReference type="ARBA" id="ARBA00023163"/>
    </source>
</evidence>
<dbReference type="SUPFAM" id="SSF47413">
    <property type="entry name" value="lambda repressor-like DNA-binding domains"/>
    <property type="match status" value="1"/>
</dbReference>
<name>A0A1H5HJ06_9ACTN</name>
<dbReference type="CDD" id="cd06267">
    <property type="entry name" value="PBP1_LacI_sugar_binding-like"/>
    <property type="match status" value="1"/>
</dbReference>
<dbReference type="RefSeq" id="WP_069110350.1">
    <property type="nucleotide sequence ID" value="NZ_FNUC01000003.1"/>
</dbReference>
<dbReference type="SUPFAM" id="SSF53822">
    <property type="entry name" value="Periplasmic binding protein-like I"/>
    <property type="match status" value="1"/>
</dbReference>
<dbReference type="AlphaFoldDB" id="A0A1H5HJ06"/>
<dbReference type="Proteomes" id="UP000181980">
    <property type="component" value="Unassembled WGS sequence"/>
</dbReference>
<feature type="domain" description="HTH lacI-type" evidence="4">
    <location>
        <begin position="10"/>
        <end position="64"/>
    </location>
</feature>
<dbReference type="Gene3D" id="1.10.260.40">
    <property type="entry name" value="lambda repressor-like DNA-binding domains"/>
    <property type="match status" value="1"/>
</dbReference>
<dbReference type="PANTHER" id="PTHR30146:SF109">
    <property type="entry name" value="HTH-TYPE TRANSCRIPTIONAL REGULATOR GALS"/>
    <property type="match status" value="1"/>
</dbReference>
<dbReference type="InterPro" id="IPR010982">
    <property type="entry name" value="Lambda_DNA-bd_dom_sf"/>
</dbReference>
<dbReference type="Pfam" id="PF00356">
    <property type="entry name" value="LacI"/>
    <property type="match status" value="1"/>
</dbReference>
<evidence type="ECO:0000256" key="1">
    <source>
        <dbReference type="ARBA" id="ARBA00023015"/>
    </source>
</evidence>
<keyword evidence="3" id="KW-0804">Transcription</keyword>
<keyword evidence="2" id="KW-0238">DNA-binding</keyword>
<protein>
    <submittedName>
        <fullName evidence="5">Transcriptional regulator, LacI family</fullName>
    </submittedName>
</protein>
<dbReference type="CDD" id="cd01392">
    <property type="entry name" value="HTH_LacI"/>
    <property type="match status" value="1"/>
</dbReference>
<dbReference type="STRING" id="561176.SAMN04488561_0864"/>
<dbReference type="Pfam" id="PF13377">
    <property type="entry name" value="Peripla_BP_3"/>
    <property type="match status" value="1"/>
</dbReference>
<dbReference type="InterPro" id="IPR046335">
    <property type="entry name" value="LacI/GalR-like_sensor"/>
</dbReference>
<dbReference type="PANTHER" id="PTHR30146">
    <property type="entry name" value="LACI-RELATED TRANSCRIPTIONAL REPRESSOR"/>
    <property type="match status" value="1"/>
</dbReference>
<dbReference type="OrthoDB" id="37081at2"/>
<keyword evidence="6" id="KW-1185">Reference proteome</keyword>
<dbReference type="EMBL" id="FNUC01000003">
    <property type="protein sequence ID" value="SEE27744.1"/>
    <property type="molecule type" value="Genomic_DNA"/>
</dbReference>
<dbReference type="PROSITE" id="PS50932">
    <property type="entry name" value="HTH_LACI_2"/>
    <property type="match status" value="1"/>
</dbReference>
<evidence type="ECO:0000313" key="6">
    <source>
        <dbReference type="Proteomes" id="UP000181980"/>
    </source>
</evidence>
<dbReference type="PROSITE" id="PS00356">
    <property type="entry name" value="HTH_LACI_1"/>
    <property type="match status" value="1"/>
</dbReference>
<sequence>MTRTTDTDPPGLREVAAAAGVSVTTVSNVLNSTGRYSERTRERVEEAISSLGFVRNRSAFELRTKARTIIGLLVPDLSNSFFARLARGVIQSAAEKNRLVVVSDSANDAQRQVENLDSLSELQVNDLIVLPVDGADDLLERWRPHPLTAAVLVANSVPADFCSVAVDDEQGGYLAARHLIDQGRRRLVFVAPRTRSSVLSARFRGASQAAEHFDAAVEWREIARPDVQAGVAAARRLVDEGVEFDGVLGVNDLVAIGMLRAFREHSVTVPDQVAVVGYDDLERAQDLPIPLTSVRQPTLEIGRLALRMLLGERTEAKHEHRHHRLAPELVARASTVAA</sequence>
<proteinExistence type="predicted"/>
<organism evidence="5 6">
    <name type="scientific">Jiangella alba</name>
    <dbReference type="NCBI Taxonomy" id="561176"/>
    <lineage>
        <taxon>Bacteria</taxon>
        <taxon>Bacillati</taxon>
        <taxon>Actinomycetota</taxon>
        <taxon>Actinomycetes</taxon>
        <taxon>Jiangellales</taxon>
        <taxon>Jiangellaceae</taxon>
        <taxon>Jiangella</taxon>
    </lineage>
</organism>
<gene>
    <name evidence="5" type="ORF">SAMN04488561_0864</name>
</gene>
<dbReference type="InterPro" id="IPR000843">
    <property type="entry name" value="HTH_LacI"/>
</dbReference>
<evidence type="ECO:0000256" key="2">
    <source>
        <dbReference type="ARBA" id="ARBA00023125"/>
    </source>
</evidence>